<keyword evidence="2" id="KW-0789">Thiol protease inhibitor</keyword>
<keyword evidence="3" id="KW-1133">Transmembrane helix</keyword>
<organism evidence="4 5">
    <name type="scientific">Fibrivirga algicola</name>
    <dbReference type="NCBI Taxonomy" id="2950420"/>
    <lineage>
        <taxon>Bacteria</taxon>
        <taxon>Pseudomonadati</taxon>
        <taxon>Bacteroidota</taxon>
        <taxon>Cytophagia</taxon>
        <taxon>Cytophagales</taxon>
        <taxon>Spirosomataceae</taxon>
        <taxon>Fibrivirga</taxon>
    </lineage>
</organism>
<sequence length="145" mass="15404">MKNAPNCSTISTNHQPVWLQHGYTLALLCSLVVLFSACTANRTGAKGQPVRLKVGEIREVNLATRADTTWQLTATSDNQEVVDVARKPTSAATGSVTAMPTSGPAVFLLKGVTIGTAQVVFSEKQPGTDGTGTIRKRYRVTVTSN</sequence>
<keyword evidence="3" id="KW-0812">Transmembrane</keyword>
<gene>
    <name evidence="4" type="ORF">F7231_02580</name>
</gene>
<dbReference type="RefSeq" id="WP_166690801.1">
    <property type="nucleotide sequence ID" value="NZ_WAEL01000001.1"/>
</dbReference>
<keyword evidence="1 4" id="KW-0646">Protease inhibitor</keyword>
<comment type="caution">
    <text evidence="4">The sequence shown here is derived from an EMBL/GenBank/DDBJ whole genome shotgun (WGS) entry which is preliminary data.</text>
</comment>
<dbReference type="EMBL" id="WAEL01000001">
    <property type="protein sequence ID" value="NID09045.1"/>
    <property type="molecule type" value="Genomic_DNA"/>
</dbReference>
<protein>
    <submittedName>
        <fullName evidence="4">Protease inhibitor I42 family protein</fullName>
    </submittedName>
</protein>
<proteinExistence type="predicted"/>
<keyword evidence="5" id="KW-1185">Reference proteome</keyword>
<dbReference type="Gene3D" id="2.60.40.2020">
    <property type="match status" value="1"/>
</dbReference>
<dbReference type="InterPro" id="IPR036331">
    <property type="entry name" value="Chagasin-like_sf"/>
</dbReference>
<reference evidence="5" key="2">
    <citation type="submission" date="2023-07" db="EMBL/GenBank/DDBJ databases">
        <authorList>
            <person name="Jung D.-H."/>
        </authorList>
    </citation>
    <scope>NUCLEOTIDE SEQUENCE [LARGE SCALE GENOMIC DNA]</scope>
    <source>
        <strain evidence="5">JA-25</strain>
    </source>
</reference>
<feature type="transmembrane region" description="Helical" evidence="3">
    <location>
        <begin position="22"/>
        <end position="41"/>
    </location>
</feature>
<name>A0ABX0QCU7_9BACT</name>
<evidence type="ECO:0000256" key="1">
    <source>
        <dbReference type="ARBA" id="ARBA00022690"/>
    </source>
</evidence>
<evidence type="ECO:0000256" key="3">
    <source>
        <dbReference type="SAM" id="Phobius"/>
    </source>
</evidence>
<evidence type="ECO:0000313" key="4">
    <source>
        <dbReference type="EMBL" id="NID09045.1"/>
    </source>
</evidence>
<evidence type="ECO:0000256" key="2">
    <source>
        <dbReference type="ARBA" id="ARBA00022704"/>
    </source>
</evidence>
<accession>A0ABX0QCU7</accession>
<evidence type="ECO:0000313" key="5">
    <source>
        <dbReference type="Proteomes" id="UP000606008"/>
    </source>
</evidence>
<dbReference type="Proteomes" id="UP000606008">
    <property type="component" value="Unassembled WGS sequence"/>
</dbReference>
<keyword evidence="3" id="KW-0472">Membrane</keyword>
<reference evidence="5" key="1">
    <citation type="submission" date="2019-09" db="EMBL/GenBank/DDBJ databases">
        <authorList>
            <person name="Jung D.-H."/>
        </authorList>
    </citation>
    <scope>NUCLEOTIDE SEQUENCE [LARGE SCALE GENOMIC DNA]</scope>
    <source>
        <strain evidence="5">JA-25</strain>
    </source>
</reference>
<dbReference type="GO" id="GO:0030414">
    <property type="term" value="F:peptidase inhibitor activity"/>
    <property type="evidence" value="ECO:0007669"/>
    <property type="project" value="UniProtKB-KW"/>
</dbReference>